<dbReference type="GeneID" id="107271224"/>
<feature type="compositionally biased region" description="Polar residues" evidence="1">
    <location>
        <begin position="586"/>
        <end position="605"/>
    </location>
</feature>
<dbReference type="RefSeq" id="XP_015602437.1">
    <property type="nucleotide sequence ID" value="XM_015746951.2"/>
</dbReference>
<evidence type="ECO:0000256" key="1">
    <source>
        <dbReference type="SAM" id="MobiDB-lite"/>
    </source>
</evidence>
<accession>A0AAJ7FPW1</accession>
<proteinExistence type="predicted"/>
<evidence type="ECO:0000313" key="4">
    <source>
        <dbReference type="RefSeq" id="XP_015602437.1"/>
    </source>
</evidence>
<dbReference type="Proteomes" id="UP000694920">
    <property type="component" value="Unplaced"/>
</dbReference>
<evidence type="ECO:0000313" key="3">
    <source>
        <dbReference type="Proteomes" id="UP000694920"/>
    </source>
</evidence>
<dbReference type="InterPro" id="IPR013087">
    <property type="entry name" value="Znf_C2H2_type"/>
</dbReference>
<name>A0AAJ7FPW1_CEPCN</name>
<feature type="region of interest" description="Disordered" evidence="1">
    <location>
        <begin position="329"/>
        <end position="374"/>
    </location>
</feature>
<sequence>MKKSLEKNRCGYCEKVFCCIECRRKHEKKNHPVHGPNCLFCRRKDVQTRYFEDPEFLCHVVINHLPLYCKFCGDEFRSIEDLQSLGRCRLWSVKKTLLVTPSPLGTKTSGPLKTYTRKEGSLDGEYTGNFGSFTSPPELSRNTSTPMHGEVVRQNTNCEYKIAKTPNFSFKTPKTPSLTERKAEDSQNVDGSSKDSWDTHFVSFSQLWKANSKGEDTPLRSALPFSQRVRGQDSRKEGIINSGWKLGAMQEEVQDMELTDVQGSDILLARDINGGELPTPPDVTSGSNKSKKERRESIKRVRFSDQFITTGSFDITENEFYDARETMADSMSTGQSSLNKAQMNRENERNAEKENIDSNEIPPKHSPETNSRLASSSRVVMMVLVENTGELSPSSLAPLIDSSIRKLEERSSESIYSSVISNLSASQTSASKSLRRSTSLDSYRQSSVKHFSNSPEVSTKSQVSEISAAGGIFSAVAQAMKYAFSNLTGVGTFRNICREPISQSAKSLSRSWTSESILVTPPSTSSVVSRKRPRDIVDIMPTRQRDTPETESESWSPLAKRQRGWYKIKAREPIARMRTLEANQAAVTRGVSSETQRFTQGSLSVGDTVLPIPARAHQSTQTD</sequence>
<feature type="region of interest" description="Disordered" evidence="1">
    <location>
        <begin position="586"/>
        <end position="623"/>
    </location>
</feature>
<dbReference type="AlphaFoldDB" id="A0AAJ7FPW1"/>
<feature type="region of interest" description="Disordered" evidence="1">
    <location>
        <begin position="271"/>
        <end position="297"/>
    </location>
</feature>
<reference evidence="4" key="1">
    <citation type="submission" date="2025-08" db="UniProtKB">
        <authorList>
            <consortium name="RefSeq"/>
        </authorList>
    </citation>
    <scope>IDENTIFICATION</scope>
</reference>
<organism evidence="3 4">
    <name type="scientific">Cephus cinctus</name>
    <name type="common">Wheat stem sawfly</name>
    <dbReference type="NCBI Taxonomy" id="211228"/>
    <lineage>
        <taxon>Eukaryota</taxon>
        <taxon>Metazoa</taxon>
        <taxon>Ecdysozoa</taxon>
        <taxon>Arthropoda</taxon>
        <taxon>Hexapoda</taxon>
        <taxon>Insecta</taxon>
        <taxon>Pterygota</taxon>
        <taxon>Neoptera</taxon>
        <taxon>Endopterygota</taxon>
        <taxon>Hymenoptera</taxon>
        <taxon>Cephoidea</taxon>
        <taxon>Cephidae</taxon>
        <taxon>Cephus</taxon>
    </lineage>
</organism>
<gene>
    <name evidence="4" type="primary">LOC107271224</name>
</gene>
<protein>
    <submittedName>
        <fullName evidence="4">Uncharacterized protein LOC107271224</fullName>
    </submittedName>
</protein>
<feature type="domain" description="C2H2-type" evidence="2">
    <location>
        <begin position="10"/>
        <end position="31"/>
    </location>
</feature>
<feature type="compositionally biased region" description="Basic and acidic residues" evidence="1">
    <location>
        <begin position="343"/>
        <end position="367"/>
    </location>
</feature>
<feature type="compositionally biased region" description="Polar residues" evidence="1">
    <location>
        <begin position="329"/>
        <end position="342"/>
    </location>
</feature>
<dbReference type="PROSITE" id="PS00028">
    <property type="entry name" value="ZINC_FINGER_C2H2_1"/>
    <property type="match status" value="1"/>
</dbReference>
<dbReference type="KEGG" id="ccin:107271224"/>
<keyword evidence="3" id="KW-1185">Reference proteome</keyword>
<evidence type="ECO:0000259" key="2">
    <source>
        <dbReference type="PROSITE" id="PS00028"/>
    </source>
</evidence>
<feature type="region of interest" description="Disordered" evidence="1">
    <location>
        <begin position="171"/>
        <end position="195"/>
    </location>
</feature>